<reference evidence="3" key="1">
    <citation type="submission" date="2010-08" db="EMBL/GenBank/DDBJ databases">
        <authorList>
            <consortium name="Caenorhabditis japonica Sequencing Consortium"/>
            <person name="Wilson R.K."/>
        </authorList>
    </citation>
    <scope>NUCLEOTIDE SEQUENCE [LARGE SCALE GENOMIC DNA]</scope>
    <source>
        <strain evidence="3">DF5081</strain>
    </source>
</reference>
<organism evidence="2 3">
    <name type="scientific">Caenorhabditis japonica</name>
    <dbReference type="NCBI Taxonomy" id="281687"/>
    <lineage>
        <taxon>Eukaryota</taxon>
        <taxon>Metazoa</taxon>
        <taxon>Ecdysozoa</taxon>
        <taxon>Nematoda</taxon>
        <taxon>Chromadorea</taxon>
        <taxon>Rhabditida</taxon>
        <taxon>Rhabditina</taxon>
        <taxon>Rhabditomorpha</taxon>
        <taxon>Rhabditoidea</taxon>
        <taxon>Rhabditidae</taxon>
        <taxon>Peloderinae</taxon>
        <taxon>Caenorhabditis</taxon>
    </lineage>
</organism>
<evidence type="ECO:0000256" key="1">
    <source>
        <dbReference type="SAM" id="MobiDB-lite"/>
    </source>
</evidence>
<sequence length="71" mass="7778">MVKKTSATAAAESHAPPPGEGLPQMLSILAMDTSDGNCLPPGKARASRRNKIRNQMRLSFNSSQKRKFAWH</sequence>
<name>A0A8R1IBZ0_CAEJA</name>
<evidence type="ECO:0000313" key="3">
    <source>
        <dbReference type="Proteomes" id="UP000005237"/>
    </source>
</evidence>
<dbReference type="Proteomes" id="UP000005237">
    <property type="component" value="Unassembled WGS sequence"/>
</dbReference>
<protein>
    <submittedName>
        <fullName evidence="2">Uncharacterized protein</fullName>
    </submittedName>
</protein>
<accession>A0A8R1IBZ0</accession>
<dbReference type="AlphaFoldDB" id="A0A8R1IBZ0"/>
<feature type="region of interest" description="Disordered" evidence="1">
    <location>
        <begin position="1"/>
        <end position="24"/>
    </location>
</feature>
<dbReference type="EnsemblMetazoa" id="CJA25333.1">
    <property type="protein sequence ID" value="CJA25333.1"/>
    <property type="gene ID" value="WBGene00180905"/>
</dbReference>
<keyword evidence="3" id="KW-1185">Reference proteome</keyword>
<evidence type="ECO:0000313" key="2">
    <source>
        <dbReference type="EnsemblMetazoa" id="CJA25333.1"/>
    </source>
</evidence>
<proteinExistence type="predicted"/>
<reference evidence="2" key="2">
    <citation type="submission" date="2022-06" db="UniProtKB">
        <authorList>
            <consortium name="EnsemblMetazoa"/>
        </authorList>
    </citation>
    <scope>IDENTIFICATION</scope>
    <source>
        <strain evidence="2">DF5081</strain>
    </source>
</reference>